<dbReference type="AlphaFoldDB" id="A0AAJ0GRT6"/>
<evidence type="ECO:0000256" key="1">
    <source>
        <dbReference type="SAM" id="SignalP"/>
    </source>
</evidence>
<feature type="chain" id="PRO_5042570774" description="Ig-like domain-containing protein" evidence="1">
    <location>
        <begin position="26"/>
        <end position="191"/>
    </location>
</feature>
<proteinExistence type="predicted"/>
<keyword evidence="3" id="KW-1185">Reference proteome</keyword>
<keyword evidence="1" id="KW-0732">Signal</keyword>
<evidence type="ECO:0008006" key="4">
    <source>
        <dbReference type="Google" id="ProtNLM"/>
    </source>
</evidence>
<evidence type="ECO:0000313" key="3">
    <source>
        <dbReference type="Proteomes" id="UP001273166"/>
    </source>
</evidence>
<evidence type="ECO:0000313" key="2">
    <source>
        <dbReference type="EMBL" id="KAK3304959.1"/>
    </source>
</evidence>
<sequence>MKLISYLIKALAAAGALQYLVPVSARCAIYRDTRASIAPRQSPSACSDGTTIENLWLVERLNVTYTSDELVRPGNASWTVTNTLTNTTERISCTLRANYICELNGTPGDASFHIWLQINLDVATFTLNQTLPCGDRPPVRSAYALGTAELYLICPSRHADEDFSCYSDDDGTGFANGDVTLLLGSSDEARG</sequence>
<accession>A0AAJ0GRT6</accession>
<dbReference type="EMBL" id="JAUDZG010000005">
    <property type="protein sequence ID" value="KAK3304959.1"/>
    <property type="molecule type" value="Genomic_DNA"/>
</dbReference>
<dbReference type="GeneID" id="87882085"/>
<feature type="signal peptide" evidence="1">
    <location>
        <begin position="1"/>
        <end position="25"/>
    </location>
</feature>
<dbReference type="Proteomes" id="UP001273166">
    <property type="component" value="Unassembled WGS sequence"/>
</dbReference>
<reference evidence="2" key="1">
    <citation type="journal article" date="2023" name="Mol. Phylogenet. Evol.">
        <title>Genome-scale phylogeny and comparative genomics of the fungal order Sordariales.</title>
        <authorList>
            <person name="Hensen N."/>
            <person name="Bonometti L."/>
            <person name="Westerberg I."/>
            <person name="Brannstrom I.O."/>
            <person name="Guillou S."/>
            <person name="Cros-Aarteil S."/>
            <person name="Calhoun S."/>
            <person name="Haridas S."/>
            <person name="Kuo A."/>
            <person name="Mondo S."/>
            <person name="Pangilinan J."/>
            <person name="Riley R."/>
            <person name="LaButti K."/>
            <person name="Andreopoulos B."/>
            <person name="Lipzen A."/>
            <person name="Chen C."/>
            <person name="Yan M."/>
            <person name="Daum C."/>
            <person name="Ng V."/>
            <person name="Clum A."/>
            <person name="Steindorff A."/>
            <person name="Ohm R.A."/>
            <person name="Martin F."/>
            <person name="Silar P."/>
            <person name="Natvig D.O."/>
            <person name="Lalanne C."/>
            <person name="Gautier V."/>
            <person name="Ament-Velasquez S.L."/>
            <person name="Kruys A."/>
            <person name="Hutchinson M.I."/>
            <person name="Powell A.J."/>
            <person name="Barry K."/>
            <person name="Miller A.N."/>
            <person name="Grigoriev I.V."/>
            <person name="Debuchy R."/>
            <person name="Gladieux P."/>
            <person name="Hiltunen Thoren M."/>
            <person name="Johannesson H."/>
        </authorList>
    </citation>
    <scope>NUCLEOTIDE SEQUENCE</scope>
    <source>
        <strain evidence="2">CBS 333.67</strain>
    </source>
</reference>
<comment type="caution">
    <text evidence="2">The sequence shown here is derived from an EMBL/GenBank/DDBJ whole genome shotgun (WGS) entry which is preliminary data.</text>
</comment>
<protein>
    <recommendedName>
        <fullName evidence="4">Ig-like domain-containing protein</fullName>
    </recommendedName>
</protein>
<reference evidence="2" key="2">
    <citation type="submission" date="2023-06" db="EMBL/GenBank/DDBJ databases">
        <authorList>
            <consortium name="Lawrence Berkeley National Laboratory"/>
            <person name="Mondo S.J."/>
            <person name="Hensen N."/>
            <person name="Bonometti L."/>
            <person name="Westerberg I."/>
            <person name="Brannstrom I.O."/>
            <person name="Guillou S."/>
            <person name="Cros-Aarteil S."/>
            <person name="Calhoun S."/>
            <person name="Haridas S."/>
            <person name="Kuo A."/>
            <person name="Pangilinan J."/>
            <person name="Riley R."/>
            <person name="Labutti K."/>
            <person name="Andreopoulos B."/>
            <person name="Lipzen A."/>
            <person name="Chen C."/>
            <person name="Yanf M."/>
            <person name="Daum C."/>
            <person name="Ng V."/>
            <person name="Clum A."/>
            <person name="Steindorff A."/>
            <person name="Ohm R."/>
            <person name="Martin F."/>
            <person name="Silar P."/>
            <person name="Natvig D."/>
            <person name="Lalanne C."/>
            <person name="Gautier V."/>
            <person name="Ament-Velasquez S.L."/>
            <person name="Kruys A."/>
            <person name="Hutchinson M.I."/>
            <person name="Powell A.J."/>
            <person name="Barry K."/>
            <person name="Miller A.N."/>
            <person name="Grigoriev I.V."/>
            <person name="Debuchy R."/>
            <person name="Gladieux P."/>
            <person name="Thoren M.H."/>
            <person name="Johannesson H."/>
        </authorList>
    </citation>
    <scope>NUCLEOTIDE SEQUENCE</scope>
    <source>
        <strain evidence="2">CBS 333.67</strain>
    </source>
</reference>
<name>A0AAJ0GRT6_9PEZI</name>
<organism evidence="2 3">
    <name type="scientific">Chaetomium strumarium</name>
    <dbReference type="NCBI Taxonomy" id="1170767"/>
    <lineage>
        <taxon>Eukaryota</taxon>
        <taxon>Fungi</taxon>
        <taxon>Dikarya</taxon>
        <taxon>Ascomycota</taxon>
        <taxon>Pezizomycotina</taxon>
        <taxon>Sordariomycetes</taxon>
        <taxon>Sordariomycetidae</taxon>
        <taxon>Sordariales</taxon>
        <taxon>Chaetomiaceae</taxon>
        <taxon>Chaetomium</taxon>
    </lineage>
</organism>
<dbReference type="RefSeq" id="XP_062720739.1">
    <property type="nucleotide sequence ID" value="XM_062863256.1"/>
</dbReference>
<gene>
    <name evidence="2" type="ORF">B0T15DRAFT_256332</name>
</gene>